<dbReference type="CDD" id="cd12912">
    <property type="entry name" value="PDC2_MCP_like"/>
    <property type="match status" value="1"/>
</dbReference>
<keyword evidence="2" id="KW-1003">Cell membrane</keyword>
<dbReference type="STRING" id="546271.Selsp_0494"/>
<dbReference type="PROSITE" id="PS50885">
    <property type="entry name" value="HAMP"/>
    <property type="match status" value="1"/>
</dbReference>
<evidence type="ECO:0000256" key="10">
    <source>
        <dbReference type="SAM" id="Phobius"/>
    </source>
</evidence>
<proteinExistence type="inferred from homology"/>
<feature type="transmembrane region" description="Helical" evidence="10">
    <location>
        <begin position="273"/>
        <end position="296"/>
    </location>
</feature>
<keyword evidence="7 9" id="KW-0807">Transducer</keyword>
<keyword evidence="6 10" id="KW-0472">Membrane</keyword>
<accession>C9LXI4</accession>
<reference evidence="13 16" key="2">
    <citation type="submission" date="2011-04" db="EMBL/GenBank/DDBJ databases">
        <title>The complete genome of Selenomonas sputigena DSM 20758.</title>
        <authorList>
            <consortium name="US DOE Joint Genome Institute (JGI-PGF)"/>
            <person name="Lucas S."/>
            <person name="Copeland A."/>
            <person name="Lapidus A."/>
            <person name="Bruce D."/>
            <person name="Goodwin L."/>
            <person name="Pitluck S."/>
            <person name="Peters L."/>
            <person name="Kyrpides N."/>
            <person name="Mavromatis K."/>
            <person name="Ivanova N."/>
            <person name="Ovchinnikova G."/>
            <person name="Teshima H."/>
            <person name="Detter J.C."/>
            <person name="Tapia R."/>
            <person name="Han C."/>
            <person name="Land M."/>
            <person name="Hauser L."/>
            <person name="Markowitz V."/>
            <person name="Cheng J.-F."/>
            <person name="Hugenholtz P."/>
            <person name="Woyke T."/>
            <person name="Wu D."/>
            <person name="Gronow S."/>
            <person name="Wellnitz S."/>
            <person name="Schneider S."/>
            <person name="Klenk H.-P."/>
            <person name="Eisen J.A."/>
        </authorList>
    </citation>
    <scope>NUCLEOTIDE SEQUENCE [LARGE SCALE GENOMIC DNA]</scope>
    <source>
        <strain evidence="13">ATCC 35185</strain>
        <strain evidence="16">ATCC 35185 / DSM 20758 / VPI D19B-28</strain>
    </source>
</reference>
<evidence type="ECO:0000313" key="15">
    <source>
        <dbReference type="Proteomes" id="UP000003505"/>
    </source>
</evidence>
<feature type="domain" description="HAMP" evidence="12">
    <location>
        <begin position="297"/>
        <end position="350"/>
    </location>
</feature>
<comment type="subcellular location">
    <subcellularLocation>
        <location evidence="1">Cell membrane</location>
        <topology evidence="1">Multi-pass membrane protein</topology>
    </subcellularLocation>
</comment>
<dbReference type="Pfam" id="PF02743">
    <property type="entry name" value="dCache_1"/>
    <property type="match status" value="1"/>
</dbReference>
<feature type="domain" description="Methyl-accepting transducer" evidence="11">
    <location>
        <begin position="369"/>
        <end position="640"/>
    </location>
</feature>
<organism evidence="14 15">
    <name type="scientific">Selenomonas sputigena (strain ATCC 35185 / DSM 20758 / CCUG 44933 / VPI D19B-28)</name>
    <dbReference type="NCBI Taxonomy" id="546271"/>
    <lineage>
        <taxon>Bacteria</taxon>
        <taxon>Bacillati</taxon>
        <taxon>Bacillota</taxon>
        <taxon>Negativicutes</taxon>
        <taxon>Selenomonadales</taxon>
        <taxon>Selenomonadaceae</taxon>
        <taxon>Selenomonas</taxon>
    </lineage>
</organism>
<dbReference type="InterPro" id="IPR003660">
    <property type="entry name" value="HAMP_dom"/>
</dbReference>
<protein>
    <submittedName>
        <fullName evidence="14">Methyl-accepting chemotaxis protein McpA</fullName>
    </submittedName>
    <submittedName>
        <fullName evidence="13">Methyl-accepting chemotaxis sensory transducer with Cache sensor</fullName>
    </submittedName>
</protein>
<feature type="transmembrane region" description="Helical" evidence="10">
    <location>
        <begin position="7"/>
        <end position="30"/>
    </location>
</feature>
<evidence type="ECO:0000256" key="8">
    <source>
        <dbReference type="ARBA" id="ARBA00029447"/>
    </source>
</evidence>
<dbReference type="OrthoDB" id="13222at2"/>
<evidence type="ECO:0000256" key="4">
    <source>
        <dbReference type="ARBA" id="ARBA00022692"/>
    </source>
</evidence>
<dbReference type="SMART" id="SM00283">
    <property type="entry name" value="MA"/>
    <property type="match status" value="1"/>
</dbReference>
<dbReference type="AlphaFoldDB" id="C9LXI4"/>
<dbReference type="CDD" id="cd12913">
    <property type="entry name" value="PDC1_MCP_like"/>
    <property type="match status" value="1"/>
</dbReference>
<dbReference type="Proteomes" id="UP000003505">
    <property type="component" value="Unassembled WGS sequence"/>
</dbReference>
<evidence type="ECO:0000256" key="2">
    <source>
        <dbReference type="ARBA" id="ARBA00022475"/>
    </source>
</evidence>
<dbReference type="GO" id="GO:0007165">
    <property type="term" value="P:signal transduction"/>
    <property type="evidence" value="ECO:0007669"/>
    <property type="project" value="UniProtKB-KW"/>
</dbReference>
<dbReference type="InterPro" id="IPR029151">
    <property type="entry name" value="Sensor-like_sf"/>
</dbReference>
<dbReference type="PROSITE" id="PS50111">
    <property type="entry name" value="CHEMOTAXIS_TRANSDUC_2"/>
    <property type="match status" value="1"/>
</dbReference>
<evidence type="ECO:0000256" key="3">
    <source>
        <dbReference type="ARBA" id="ARBA00022500"/>
    </source>
</evidence>
<dbReference type="SMART" id="SM00304">
    <property type="entry name" value="HAMP"/>
    <property type="match status" value="2"/>
</dbReference>
<dbReference type="InterPro" id="IPR033479">
    <property type="entry name" value="dCache_1"/>
</dbReference>
<evidence type="ECO:0000313" key="16">
    <source>
        <dbReference type="Proteomes" id="UP000011124"/>
    </source>
</evidence>
<evidence type="ECO:0000259" key="12">
    <source>
        <dbReference type="PROSITE" id="PS50885"/>
    </source>
</evidence>
<evidence type="ECO:0000313" key="13">
    <source>
        <dbReference type="EMBL" id="AEB99466.1"/>
    </source>
</evidence>
<keyword evidence="3" id="KW-0145">Chemotaxis</keyword>
<dbReference type="InterPro" id="IPR004089">
    <property type="entry name" value="MCPsignal_dom"/>
</dbReference>
<keyword evidence="4 10" id="KW-0812">Transmembrane</keyword>
<comment type="similarity">
    <text evidence="8">Belongs to the methyl-accepting chemotaxis (MCP) protein family.</text>
</comment>
<dbReference type="Proteomes" id="UP000011124">
    <property type="component" value="Chromosome"/>
</dbReference>
<evidence type="ECO:0000256" key="7">
    <source>
        <dbReference type="ARBA" id="ARBA00023224"/>
    </source>
</evidence>
<dbReference type="HOGENOM" id="CLU_000445_107_19_9"/>
<dbReference type="Gene3D" id="3.30.450.20">
    <property type="entry name" value="PAS domain"/>
    <property type="match status" value="2"/>
</dbReference>
<reference evidence="14 15" key="1">
    <citation type="submission" date="2009-09" db="EMBL/GenBank/DDBJ databases">
        <authorList>
            <person name="Weinstock G."/>
            <person name="Sodergren E."/>
            <person name="Clifton S."/>
            <person name="Fulton L."/>
            <person name="Fulton B."/>
            <person name="Courtney L."/>
            <person name="Fronick C."/>
            <person name="Harrison M."/>
            <person name="Strong C."/>
            <person name="Farmer C."/>
            <person name="Delahaunty K."/>
            <person name="Markovic C."/>
            <person name="Hall O."/>
            <person name="Minx P."/>
            <person name="Tomlinson C."/>
            <person name="Mitreva M."/>
            <person name="Nelson J."/>
            <person name="Hou S."/>
            <person name="Wollam A."/>
            <person name="Pepin K.H."/>
            <person name="Johnson M."/>
            <person name="Bhonagiri V."/>
            <person name="Nash W.E."/>
            <person name="Warren W."/>
            <person name="Chinwalla A."/>
            <person name="Mardis E.R."/>
            <person name="Wilson R.K."/>
        </authorList>
    </citation>
    <scope>NUCLEOTIDE SEQUENCE [LARGE SCALE GENOMIC DNA]</scope>
    <source>
        <strain evidence="14">ATCC 35185</strain>
        <strain evidence="15">ATCC 35185 / DSM 20758 / VPI D19B-28</strain>
    </source>
</reference>
<dbReference type="Gene3D" id="1.10.287.950">
    <property type="entry name" value="Methyl-accepting chemotaxis protein"/>
    <property type="match status" value="1"/>
</dbReference>
<keyword evidence="16" id="KW-1185">Reference proteome</keyword>
<dbReference type="EMBL" id="ACKP02000049">
    <property type="protein sequence ID" value="EEX76367.1"/>
    <property type="molecule type" value="Genomic_DNA"/>
</dbReference>
<keyword evidence="5 10" id="KW-1133">Transmembrane helix</keyword>
<evidence type="ECO:0000256" key="1">
    <source>
        <dbReference type="ARBA" id="ARBA00004651"/>
    </source>
</evidence>
<dbReference type="GO" id="GO:0005886">
    <property type="term" value="C:plasma membrane"/>
    <property type="evidence" value="ECO:0007669"/>
    <property type="project" value="UniProtKB-SubCell"/>
</dbReference>
<dbReference type="EMBL" id="CP002637">
    <property type="protein sequence ID" value="AEB99466.1"/>
    <property type="molecule type" value="Genomic_DNA"/>
</dbReference>
<dbReference type="SUPFAM" id="SSF58104">
    <property type="entry name" value="Methyl-accepting chemotaxis protein (MCP) signaling domain"/>
    <property type="match status" value="1"/>
</dbReference>
<dbReference type="GO" id="GO:0006935">
    <property type="term" value="P:chemotaxis"/>
    <property type="evidence" value="ECO:0007669"/>
    <property type="project" value="UniProtKB-KW"/>
</dbReference>
<dbReference type="SUPFAM" id="SSF103190">
    <property type="entry name" value="Sensory domain-like"/>
    <property type="match status" value="1"/>
</dbReference>
<gene>
    <name evidence="14" type="primary">mcpA</name>
    <name evidence="13" type="ordered locus">Selsp_0494</name>
    <name evidence="14" type="ORF">SELSPUOL_02192</name>
</gene>
<dbReference type="eggNOG" id="COG0840">
    <property type="taxonomic scope" value="Bacteria"/>
</dbReference>
<dbReference type="KEGG" id="ssg:Selsp_0494"/>
<evidence type="ECO:0000259" key="11">
    <source>
        <dbReference type="PROSITE" id="PS50111"/>
    </source>
</evidence>
<evidence type="ECO:0000256" key="5">
    <source>
        <dbReference type="ARBA" id="ARBA00022989"/>
    </source>
</evidence>
<evidence type="ECO:0000313" key="14">
    <source>
        <dbReference type="EMBL" id="EEX76367.1"/>
    </source>
</evidence>
<evidence type="ECO:0000256" key="9">
    <source>
        <dbReference type="PROSITE-ProRule" id="PRU00284"/>
    </source>
</evidence>
<evidence type="ECO:0000256" key="6">
    <source>
        <dbReference type="ARBA" id="ARBA00023136"/>
    </source>
</evidence>
<sequence length="655" mass="69770">MKLKPKMLLSIGVPLIIVFAVMGVIIYLLASDGLRTSRLIAMTERSGHNAAIIDGNLLGKSETLEAIAMSWADNMPEGEALQDAVSHLGGREGVKSFYIGKPDGSYATSQSLPAGYDPRTRDWYKNAAASDKVEISPVYPTASDHTNVVTLSRAVRRNGELIGVIGMNLAVDQITEFLKGVKVGETGSLFVLGPNSEYIYHKKFTLEDPPLNELDGGKYKDLAARFTSDEAQSFEAEFQGVKKFYRSEPIGATGWHIVIEMPFSEAFAAATRMSYAILGISLAALALLGGITYYFLTGMISPIEILSESMGFISKGDLTHKLPTSERVDEIGVLQNSSSAMLATLRKMVEDTTKAADQVLVSSETLTASSTQTANASQAAAEAVVDIAERAAEQNDIVEMANEVAHNMGEQTRDIAKVVDASTKVADETGKATREGREALQKAVAGVENLAEGAVKVGTAVQHLYDGSKNIAEINEVITNISGQTKLLALNAAIEAARAGEQGKGFAVVADEVRKLAEQSEQAAQEISTVIGKNSAQIESTFALTKSQEDEVKGNVGQVRAADEKFASIAGSVEALTEQVEKLTKITGVLEKDCKSTVDTVEKVSGISHAVQQKATDVSAVSEEQAASAEEIAAASHALEDLAQELKQGVSKFRL</sequence>
<dbReference type="PANTHER" id="PTHR32089:SF112">
    <property type="entry name" value="LYSOZYME-LIKE PROTEIN-RELATED"/>
    <property type="match status" value="1"/>
</dbReference>
<dbReference type="CDD" id="cd06225">
    <property type="entry name" value="HAMP"/>
    <property type="match status" value="1"/>
</dbReference>
<name>C9LXI4_SELS3</name>
<dbReference type="Pfam" id="PF00015">
    <property type="entry name" value="MCPsignal"/>
    <property type="match status" value="1"/>
</dbReference>
<dbReference type="RefSeq" id="WP_006193529.1">
    <property type="nucleotide sequence ID" value="NC_015437.1"/>
</dbReference>
<dbReference type="PANTHER" id="PTHR32089">
    <property type="entry name" value="METHYL-ACCEPTING CHEMOTAXIS PROTEIN MCPB"/>
    <property type="match status" value="1"/>
</dbReference>